<evidence type="ECO:0000256" key="4">
    <source>
        <dbReference type="ARBA" id="ARBA00022801"/>
    </source>
</evidence>
<dbReference type="InterPro" id="IPR011990">
    <property type="entry name" value="TPR-like_helical_dom_sf"/>
</dbReference>
<gene>
    <name evidence="8" type="ORF">ACIPEN_01550</name>
</gene>
<keyword evidence="6 8" id="KW-0482">Metalloprotease</keyword>
<proteinExistence type="predicted"/>
<keyword evidence="2" id="KW-0645">Protease</keyword>
<evidence type="ECO:0000256" key="2">
    <source>
        <dbReference type="ARBA" id="ARBA00022670"/>
    </source>
</evidence>
<dbReference type="InterPro" id="IPR051156">
    <property type="entry name" value="Mito/Outer_Membr_Metalloprot"/>
</dbReference>
<sequence>MQRSEISSVNHPFRPARRILARVLAAALLLLPTIPLTIAPVAGVAQTLPTLGDTEREGLSPLMERKLGEQIMHDIRSDRDYIDDGPVSEYLNNFGLNLVAIHPEVRGEAGFDFQFFMVRDPTLNAFALPGGFIGVNSGLVLAAQSESELAGVLSHEIGHVAQRHIARMLGQQKQNSMIQLAAIVLGALAGVSKAGGDAAMATMMGGTGLAIQRQLNFSRDAEREADRIGLQIMRDGGFDPSGMVTFFGRLQSASRNFSDAVPPYLLTHPLTTERIADIEARIRDQRYKQRVDNPEFQLVRARTQVLQNESVQGLRDVAERFQSQMKQNTKLQTMSAKYGLAYVYYRQDKLEQADAMLKEAREASQPFNTGIMFSSLEIDIKIARKQGQQALQLADASAKQFPISRVMARQYGEALIAAKRYDEAVAYLRDQAQLYRTDPQIQKQLAKVYAAQGKQALQHLALAEAYALNGSLLAAIEQLGIARRAPDATFYDQAMIDAREREWKEKWKDESKDMKDRG</sequence>
<dbReference type="GO" id="GO:0008237">
    <property type="term" value="F:metallopeptidase activity"/>
    <property type="evidence" value="ECO:0007669"/>
    <property type="project" value="UniProtKB-KW"/>
</dbReference>
<dbReference type="Gene3D" id="1.25.40.10">
    <property type="entry name" value="Tetratricopeptide repeat domain"/>
    <property type="match status" value="1"/>
</dbReference>
<keyword evidence="9" id="KW-1185">Reference proteome</keyword>
<dbReference type="RefSeq" id="WP_402698066.1">
    <property type="nucleotide sequence ID" value="NZ_JBIUZV010000001.1"/>
</dbReference>
<evidence type="ECO:0000256" key="1">
    <source>
        <dbReference type="ARBA" id="ARBA00001947"/>
    </source>
</evidence>
<dbReference type="SUPFAM" id="SSF48452">
    <property type="entry name" value="TPR-like"/>
    <property type="match status" value="1"/>
</dbReference>
<evidence type="ECO:0000256" key="5">
    <source>
        <dbReference type="ARBA" id="ARBA00022833"/>
    </source>
</evidence>
<dbReference type="Gene3D" id="3.30.2010.10">
    <property type="entry name" value="Metalloproteases ('zincins'), catalytic domain"/>
    <property type="match status" value="1"/>
</dbReference>
<evidence type="ECO:0000256" key="6">
    <source>
        <dbReference type="ARBA" id="ARBA00023049"/>
    </source>
</evidence>
<comment type="caution">
    <text evidence="8">The sequence shown here is derived from an EMBL/GenBank/DDBJ whole genome shotgun (WGS) entry which is preliminary data.</text>
</comment>
<dbReference type="PANTHER" id="PTHR22726:SF1">
    <property type="entry name" value="METALLOENDOPEPTIDASE OMA1, MITOCHONDRIAL"/>
    <property type="match status" value="1"/>
</dbReference>
<dbReference type="InterPro" id="IPR001915">
    <property type="entry name" value="Peptidase_M48"/>
</dbReference>
<evidence type="ECO:0000313" key="9">
    <source>
        <dbReference type="Proteomes" id="UP001617427"/>
    </source>
</evidence>
<dbReference type="CDD" id="cd07333">
    <property type="entry name" value="M48C_bepA_like"/>
    <property type="match status" value="1"/>
</dbReference>
<name>A0ABW8ESQ4_9BURK</name>
<reference evidence="8 9" key="1">
    <citation type="submission" date="2024-10" db="EMBL/GenBank/DDBJ databases">
        <title>The Natural Products Discovery Center: Release of the First 8490 Sequenced Strains for Exploring Actinobacteria Biosynthetic Diversity.</title>
        <authorList>
            <person name="Kalkreuter E."/>
            <person name="Kautsar S.A."/>
            <person name="Yang D."/>
            <person name="Bader C.D."/>
            <person name="Teijaro C.N."/>
            <person name="Fluegel L."/>
            <person name="Davis C.M."/>
            <person name="Simpson J.R."/>
            <person name="Lauterbach L."/>
            <person name="Steele A.D."/>
            <person name="Gui C."/>
            <person name="Meng S."/>
            <person name="Li G."/>
            <person name="Viehrig K."/>
            <person name="Ye F."/>
            <person name="Su P."/>
            <person name="Kiefer A.F."/>
            <person name="Nichols A."/>
            <person name="Cepeda A.J."/>
            <person name="Yan W."/>
            <person name="Fan B."/>
            <person name="Jiang Y."/>
            <person name="Adhikari A."/>
            <person name="Zheng C.-J."/>
            <person name="Schuster L."/>
            <person name="Cowan T.M."/>
            <person name="Smanski M.J."/>
            <person name="Chevrette M.G."/>
            <person name="De Carvalho L.P.S."/>
            <person name="Shen B."/>
        </authorList>
    </citation>
    <scope>NUCLEOTIDE SEQUENCE [LARGE SCALE GENOMIC DNA]</scope>
    <source>
        <strain evidence="8 9">NPDC087045</strain>
    </source>
</reference>
<dbReference type="Proteomes" id="UP001617427">
    <property type="component" value="Unassembled WGS sequence"/>
</dbReference>
<comment type="cofactor">
    <cofactor evidence="1">
        <name>Zn(2+)</name>
        <dbReference type="ChEBI" id="CHEBI:29105"/>
    </cofactor>
</comment>
<keyword evidence="5" id="KW-0862">Zinc</keyword>
<dbReference type="EC" id="3.4.24.-" evidence="8"/>
<feature type="domain" description="Peptidase M48" evidence="7">
    <location>
        <begin position="113"/>
        <end position="281"/>
    </location>
</feature>
<protein>
    <submittedName>
        <fullName evidence="8">M48 family metalloprotease</fullName>
        <ecNumber evidence="8">3.4.24.-</ecNumber>
    </submittedName>
</protein>
<dbReference type="Pfam" id="PF01435">
    <property type="entry name" value="Peptidase_M48"/>
    <property type="match status" value="1"/>
</dbReference>
<dbReference type="PANTHER" id="PTHR22726">
    <property type="entry name" value="METALLOENDOPEPTIDASE OMA1"/>
    <property type="match status" value="1"/>
</dbReference>
<evidence type="ECO:0000313" key="8">
    <source>
        <dbReference type="EMBL" id="MFJ3044490.1"/>
    </source>
</evidence>
<organism evidence="8 9">
    <name type="scientific">Herbaspirillum chlorophenolicum</name>
    <dbReference type="NCBI Taxonomy" id="211589"/>
    <lineage>
        <taxon>Bacteria</taxon>
        <taxon>Pseudomonadati</taxon>
        <taxon>Pseudomonadota</taxon>
        <taxon>Betaproteobacteria</taxon>
        <taxon>Burkholderiales</taxon>
        <taxon>Oxalobacteraceae</taxon>
        <taxon>Herbaspirillum</taxon>
    </lineage>
</organism>
<evidence type="ECO:0000256" key="3">
    <source>
        <dbReference type="ARBA" id="ARBA00022723"/>
    </source>
</evidence>
<dbReference type="EMBL" id="JBIUZV010000001">
    <property type="protein sequence ID" value="MFJ3044490.1"/>
    <property type="molecule type" value="Genomic_DNA"/>
</dbReference>
<keyword evidence="3" id="KW-0479">Metal-binding</keyword>
<keyword evidence="4 8" id="KW-0378">Hydrolase</keyword>
<evidence type="ECO:0000259" key="7">
    <source>
        <dbReference type="Pfam" id="PF01435"/>
    </source>
</evidence>
<accession>A0ABW8ESQ4</accession>